<keyword evidence="7 12" id="KW-0521">NADP</keyword>
<dbReference type="GO" id="GO:0035999">
    <property type="term" value="P:tetrahydrofolate interconversion"/>
    <property type="evidence" value="ECO:0007669"/>
    <property type="project" value="UniProtKB-UniRule"/>
</dbReference>
<evidence type="ECO:0000256" key="10">
    <source>
        <dbReference type="ARBA" id="ARBA00023167"/>
    </source>
</evidence>
<dbReference type="Gene3D" id="3.40.50.720">
    <property type="entry name" value="NAD(P)-binding Rossmann-like Domain"/>
    <property type="match status" value="1"/>
</dbReference>
<proteinExistence type="inferred from homology"/>
<dbReference type="InterPro" id="IPR020631">
    <property type="entry name" value="THF_DH/CycHdrlase_NAD-bd_dom"/>
</dbReference>
<dbReference type="PANTHER" id="PTHR48099:SF5">
    <property type="entry name" value="C-1-TETRAHYDROFOLATE SYNTHASE, CYTOPLASMIC"/>
    <property type="match status" value="1"/>
</dbReference>
<dbReference type="RefSeq" id="WP_045672679.1">
    <property type="nucleotide sequence ID" value="NZ_CP011058.1"/>
</dbReference>
<organism evidence="15 16">
    <name type="scientific">Paenibacillus beijingensis</name>
    <dbReference type="NCBI Taxonomy" id="1126833"/>
    <lineage>
        <taxon>Bacteria</taxon>
        <taxon>Bacillati</taxon>
        <taxon>Bacillota</taxon>
        <taxon>Bacilli</taxon>
        <taxon>Bacillales</taxon>
        <taxon>Paenibacillaceae</taxon>
        <taxon>Paenibacillus</taxon>
    </lineage>
</organism>
<dbReference type="Gene3D" id="3.40.50.10860">
    <property type="entry name" value="Leucine Dehydrogenase, chain A, domain 1"/>
    <property type="match status" value="1"/>
</dbReference>
<comment type="similarity">
    <text evidence="12">Belongs to the tetrahydrofolate dehydrogenase/cyclohydrolase family.</text>
</comment>
<dbReference type="FunFam" id="3.40.50.720:FF:000094">
    <property type="entry name" value="Bifunctional protein FolD"/>
    <property type="match status" value="1"/>
</dbReference>
<evidence type="ECO:0000259" key="14">
    <source>
        <dbReference type="Pfam" id="PF02882"/>
    </source>
</evidence>
<dbReference type="OrthoDB" id="9803580at2"/>
<accession>A0A0D5NPM3</accession>
<dbReference type="PRINTS" id="PR00085">
    <property type="entry name" value="THFDHDRGNASE"/>
</dbReference>
<reference evidence="15 16" key="1">
    <citation type="journal article" date="2015" name="J. Biotechnol.">
        <title>Complete genome sequence of Paenibacillus beijingensis 7188(T) (=DSM 24997(T)), a novel rhizobacterium from jujube garden soil.</title>
        <authorList>
            <person name="Kwak Y."/>
            <person name="Shin J.H."/>
        </authorList>
    </citation>
    <scope>NUCLEOTIDE SEQUENCE [LARGE SCALE GENOMIC DNA]</scope>
    <source>
        <strain evidence="15 16">DSM 24997</strain>
    </source>
</reference>
<comment type="function">
    <text evidence="12">Catalyzes the oxidation of 5,10-methylenetetrahydrofolate to 5,10-methenyltetrahydrofolate and then the hydrolysis of 5,10-methenyltetrahydrofolate to 10-formyltetrahydrofolate.</text>
</comment>
<dbReference type="HOGENOM" id="CLU_034045_2_1_9"/>
<sequence>MTAQLIKGKPISEQIRAEIQEETARLKESGIVPGLAVVLVGEDPASKVYVGSKEKACHDMGFYSEVHRLPAETSERELLALIDKLNNLSTINGILVQLPLPRHINEKAVIDAISVDKDVDGFHPVSVGNLVIGDDSLLPCTPAGVIEMIKRSGTDIAGKHAVVIGRSNIVGKPVSMLLLRENATVTICHSRTANMEAIASSADILVVAIGKAKAIDKRYVKPGAVVIDVGINRLENGKLAGDVDFDDCLDVAGAISPVPGGVGPMTITMLMKNTLTAAKRAHRIGE</sequence>
<dbReference type="GO" id="GO:0005829">
    <property type="term" value="C:cytosol"/>
    <property type="evidence" value="ECO:0007669"/>
    <property type="project" value="TreeGrafter"/>
</dbReference>
<comment type="pathway">
    <text evidence="1 12">One-carbon metabolism; tetrahydrofolate interconversion.</text>
</comment>
<dbReference type="NCBIfam" id="NF008058">
    <property type="entry name" value="PRK10792.1"/>
    <property type="match status" value="1"/>
</dbReference>
<keyword evidence="4 12" id="KW-0028">Amino-acid biosynthesis</keyword>
<dbReference type="EC" id="1.5.1.5" evidence="12"/>
<keyword evidence="11 12" id="KW-0511">Multifunctional enzyme</keyword>
<evidence type="ECO:0000259" key="13">
    <source>
        <dbReference type="Pfam" id="PF00763"/>
    </source>
</evidence>
<evidence type="ECO:0000313" key="15">
    <source>
        <dbReference type="EMBL" id="AJY77254.1"/>
    </source>
</evidence>
<dbReference type="FunFam" id="3.40.50.10860:FF:000005">
    <property type="entry name" value="C-1-tetrahydrofolate synthase, cytoplasmic, putative"/>
    <property type="match status" value="1"/>
</dbReference>
<dbReference type="InterPro" id="IPR046346">
    <property type="entry name" value="Aminoacid_DH-like_N_sf"/>
</dbReference>
<comment type="catalytic activity">
    <reaction evidence="12">
        <text>(6R)-5,10-methylene-5,6,7,8-tetrahydrofolate + NADP(+) = (6R)-5,10-methenyltetrahydrofolate + NADPH</text>
        <dbReference type="Rhea" id="RHEA:22812"/>
        <dbReference type="ChEBI" id="CHEBI:15636"/>
        <dbReference type="ChEBI" id="CHEBI:57455"/>
        <dbReference type="ChEBI" id="CHEBI:57783"/>
        <dbReference type="ChEBI" id="CHEBI:58349"/>
        <dbReference type="EC" id="1.5.1.5"/>
    </reaction>
</comment>
<evidence type="ECO:0000256" key="6">
    <source>
        <dbReference type="ARBA" id="ARBA00022801"/>
    </source>
</evidence>
<dbReference type="STRING" id="1126833.VN24_25230"/>
<comment type="catalytic activity">
    <reaction evidence="12">
        <text>(6R)-5,10-methenyltetrahydrofolate + H2O = (6R)-10-formyltetrahydrofolate + H(+)</text>
        <dbReference type="Rhea" id="RHEA:23700"/>
        <dbReference type="ChEBI" id="CHEBI:15377"/>
        <dbReference type="ChEBI" id="CHEBI:15378"/>
        <dbReference type="ChEBI" id="CHEBI:57455"/>
        <dbReference type="ChEBI" id="CHEBI:195366"/>
        <dbReference type="EC" id="3.5.4.9"/>
    </reaction>
</comment>
<keyword evidence="8 12" id="KW-0560">Oxidoreductase</keyword>
<dbReference type="EC" id="3.5.4.9" evidence="12"/>
<gene>
    <name evidence="12" type="primary">folD</name>
    <name evidence="15" type="ORF">VN24_25230</name>
</gene>
<keyword evidence="9 12" id="KW-0368">Histidine biosynthesis</keyword>
<evidence type="ECO:0000256" key="12">
    <source>
        <dbReference type="HAMAP-Rule" id="MF_01576"/>
    </source>
</evidence>
<comment type="subunit">
    <text evidence="2 12">Homodimer.</text>
</comment>
<dbReference type="InterPro" id="IPR000672">
    <property type="entry name" value="THF_DH/CycHdrlase"/>
</dbReference>
<dbReference type="EMBL" id="CP011058">
    <property type="protein sequence ID" value="AJY77254.1"/>
    <property type="molecule type" value="Genomic_DNA"/>
</dbReference>
<dbReference type="GO" id="GO:0004477">
    <property type="term" value="F:methenyltetrahydrofolate cyclohydrolase activity"/>
    <property type="evidence" value="ECO:0007669"/>
    <property type="project" value="UniProtKB-UniRule"/>
</dbReference>
<feature type="domain" description="Tetrahydrofolate dehydrogenase/cyclohydrolase catalytic" evidence="13">
    <location>
        <begin position="6"/>
        <end position="120"/>
    </location>
</feature>
<evidence type="ECO:0000256" key="9">
    <source>
        <dbReference type="ARBA" id="ARBA00023102"/>
    </source>
</evidence>
<dbReference type="HAMAP" id="MF_01576">
    <property type="entry name" value="THF_DHG_CYH"/>
    <property type="match status" value="1"/>
</dbReference>
<dbReference type="GO" id="GO:0009086">
    <property type="term" value="P:methionine biosynthetic process"/>
    <property type="evidence" value="ECO:0007669"/>
    <property type="project" value="UniProtKB-KW"/>
</dbReference>
<evidence type="ECO:0000256" key="4">
    <source>
        <dbReference type="ARBA" id="ARBA00022605"/>
    </source>
</evidence>
<keyword evidence="3 12" id="KW-0554">One-carbon metabolism</keyword>
<dbReference type="Pfam" id="PF00763">
    <property type="entry name" value="THF_DHG_CYH"/>
    <property type="match status" value="1"/>
</dbReference>
<evidence type="ECO:0000313" key="16">
    <source>
        <dbReference type="Proteomes" id="UP000032633"/>
    </source>
</evidence>
<protein>
    <recommendedName>
        <fullName evidence="12">Bifunctional protein FolD</fullName>
    </recommendedName>
    <domain>
        <recommendedName>
            <fullName evidence="12">Methylenetetrahydrofolate dehydrogenase</fullName>
            <ecNumber evidence="12">1.5.1.5</ecNumber>
        </recommendedName>
    </domain>
    <domain>
        <recommendedName>
            <fullName evidence="12">Methenyltetrahydrofolate cyclohydrolase</fullName>
            <ecNumber evidence="12">3.5.4.9</ecNumber>
        </recommendedName>
    </domain>
</protein>
<evidence type="ECO:0000256" key="3">
    <source>
        <dbReference type="ARBA" id="ARBA00022563"/>
    </source>
</evidence>
<evidence type="ECO:0000256" key="11">
    <source>
        <dbReference type="ARBA" id="ARBA00023268"/>
    </source>
</evidence>
<evidence type="ECO:0000256" key="5">
    <source>
        <dbReference type="ARBA" id="ARBA00022755"/>
    </source>
</evidence>
<dbReference type="GO" id="GO:0000105">
    <property type="term" value="P:L-histidine biosynthetic process"/>
    <property type="evidence" value="ECO:0007669"/>
    <property type="project" value="UniProtKB-KW"/>
</dbReference>
<evidence type="ECO:0000256" key="8">
    <source>
        <dbReference type="ARBA" id="ARBA00023002"/>
    </source>
</evidence>
<dbReference type="InterPro" id="IPR036291">
    <property type="entry name" value="NAD(P)-bd_dom_sf"/>
</dbReference>
<dbReference type="PATRIC" id="fig|1126833.4.peg.5546"/>
<keyword evidence="10 12" id="KW-0486">Methionine biosynthesis</keyword>
<dbReference type="NCBIfam" id="NF010783">
    <property type="entry name" value="PRK14186.1"/>
    <property type="match status" value="1"/>
</dbReference>
<name>A0A0D5NPM3_9BACL</name>
<feature type="binding site" evidence="12">
    <location>
        <position position="231"/>
    </location>
    <ligand>
        <name>NADP(+)</name>
        <dbReference type="ChEBI" id="CHEBI:58349"/>
    </ligand>
</feature>
<evidence type="ECO:0000256" key="1">
    <source>
        <dbReference type="ARBA" id="ARBA00004777"/>
    </source>
</evidence>
<dbReference type="SUPFAM" id="SSF51735">
    <property type="entry name" value="NAD(P)-binding Rossmann-fold domains"/>
    <property type="match status" value="1"/>
</dbReference>
<dbReference type="SUPFAM" id="SSF53223">
    <property type="entry name" value="Aminoacid dehydrogenase-like, N-terminal domain"/>
    <property type="match status" value="1"/>
</dbReference>
<keyword evidence="6 12" id="KW-0378">Hydrolase</keyword>
<dbReference type="KEGG" id="pbj:VN24_25230"/>
<dbReference type="PROSITE" id="PS00767">
    <property type="entry name" value="THF_DHG_CYH_2"/>
    <property type="match status" value="1"/>
</dbReference>
<feature type="binding site" evidence="12">
    <location>
        <begin position="165"/>
        <end position="167"/>
    </location>
    <ligand>
        <name>NADP(+)</name>
        <dbReference type="ChEBI" id="CHEBI:58349"/>
    </ligand>
</feature>
<dbReference type="PANTHER" id="PTHR48099">
    <property type="entry name" value="C-1-TETRAHYDROFOLATE SYNTHASE, CYTOPLASMIC-RELATED"/>
    <property type="match status" value="1"/>
</dbReference>
<dbReference type="Pfam" id="PF02882">
    <property type="entry name" value="THF_DHG_CYH_C"/>
    <property type="match status" value="1"/>
</dbReference>
<comment type="caution">
    <text evidence="12">Lacks conserved residue(s) required for the propagation of feature annotation.</text>
</comment>
<evidence type="ECO:0000256" key="2">
    <source>
        <dbReference type="ARBA" id="ARBA00011738"/>
    </source>
</evidence>
<dbReference type="UniPathway" id="UPA00193"/>
<dbReference type="GO" id="GO:0006164">
    <property type="term" value="P:purine nucleotide biosynthetic process"/>
    <property type="evidence" value="ECO:0007669"/>
    <property type="project" value="UniProtKB-KW"/>
</dbReference>
<dbReference type="CDD" id="cd01080">
    <property type="entry name" value="NAD_bind_m-THF_DH_Cyclohyd"/>
    <property type="match status" value="1"/>
</dbReference>
<feature type="domain" description="Tetrahydrofolate dehydrogenase/cyclohydrolase NAD(P)-binding" evidence="14">
    <location>
        <begin position="139"/>
        <end position="281"/>
    </location>
</feature>
<keyword evidence="16" id="KW-1185">Reference proteome</keyword>
<dbReference type="Proteomes" id="UP000032633">
    <property type="component" value="Chromosome"/>
</dbReference>
<keyword evidence="5 12" id="KW-0658">Purine biosynthesis</keyword>
<reference evidence="16" key="2">
    <citation type="submission" date="2015-03" db="EMBL/GenBank/DDBJ databases">
        <title>Genome sequence of Paenibacillus beijingensis strain DSM 24997T.</title>
        <authorList>
            <person name="Kwak Y."/>
            <person name="Shin J.-H."/>
        </authorList>
    </citation>
    <scope>NUCLEOTIDE SEQUENCE [LARGE SCALE GENOMIC DNA]</scope>
    <source>
        <strain evidence="16">DSM 24997</strain>
    </source>
</reference>
<dbReference type="AlphaFoldDB" id="A0A0D5NPM3"/>
<dbReference type="InterPro" id="IPR020630">
    <property type="entry name" value="THF_DH/CycHdrlase_cat_dom"/>
</dbReference>
<dbReference type="InterPro" id="IPR020867">
    <property type="entry name" value="THF_DH/CycHdrlase_CS"/>
</dbReference>
<evidence type="ECO:0000256" key="7">
    <source>
        <dbReference type="ARBA" id="ARBA00022857"/>
    </source>
</evidence>
<dbReference type="GO" id="GO:0004488">
    <property type="term" value="F:methylenetetrahydrofolate dehydrogenase (NADP+) activity"/>
    <property type="evidence" value="ECO:0007669"/>
    <property type="project" value="UniProtKB-UniRule"/>
</dbReference>